<dbReference type="RefSeq" id="WP_007001600.1">
    <property type="nucleotide sequence ID" value="NZ_JH992955.1"/>
</dbReference>
<sequence length="287" mass="30874">MGIAIGIVFGLGIFLVVFSLTDRARRDAEPQSRAGIISLPSALRLRRLGISAGAGVFVFVVALAVFSNLYVALAMALLGFFLPGVIRSSRERKVRAEARAHWPDALDAVVSSLRAGLSVGEALACLRTRGAGPLERHFEIFAEELQATGRLNPALDRLKESLADPIADRVTEAMRVSARLGGHDLARVLTSLATSLRAENRARGELLARQSWTVNGARIAVVAPWFVLALLMTRPGTAQAYAQPTGTAILLGGFAASCLAYWLMLRFGRLPEERRVFAPQSSAEVKS</sequence>
<comment type="subcellular location">
    <subcellularLocation>
        <location evidence="1">Cell membrane</location>
        <topology evidence="1">Multi-pass membrane protein</topology>
    </subcellularLocation>
</comment>
<dbReference type="PATRIC" id="fig|883066.3.peg.1459"/>
<evidence type="ECO:0000256" key="4">
    <source>
        <dbReference type="ARBA" id="ARBA00022989"/>
    </source>
</evidence>
<keyword evidence="3 6" id="KW-0812">Transmembrane</keyword>
<evidence type="ECO:0000313" key="9">
    <source>
        <dbReference type="Proteomes" id="UP000009888"/>
    </source>
</evidence>
<proteinExistence type="predicted"/>
<evidence type="ECO:0000313" key="8">
    <source>
        <dbReference type="EMBL" id="EKU94940.1"/>
    </source>
</evidence>
<dbReference type="Proteomes" id="UP000009888">
    <property type="component" value="Unassembled WGS sequence"/>
</dbReference>
<dbReference type="PANTHER" id="PTHR35007">
    <property type="entry name" value="INTEGRAL MEMBRANE PROTEIN-RELATED"/>
    <property type="match status" value="1"/>
</dbReference>
<feature type="transmembrane region" description="Helical" evidence="6">
    <location>
        <begin position="45"/>
        <end position="63"/>
    </location>
</feature>
<dbReference type="PANTHER" id="PTHR35007:SF2">
    <property type="entry name" value="PILUS ASSEMBLE PROTEIN"/>
    <property type="match status" value="1"/>
</dbReference>
<dbReference type="AlphaFoldDB" id="K9F0F1"/>
<evidence type="ECO:0000259" key="7">
    <source>
        <dbReference type="Pfam" id="PF00482"/>
    </source>
</evidence>
<dbReference type="STRING" id="202789.GCA_001457435_00715"/>
<evidence type="ECO:0000256" key="2">
    <source>
        <dbReference type="ARBA" id="ARBA00022475"/>
    </source>
</evidence>
<reference evidence="8 9" key="1">
    <citation type="submission" date="2012-09" db="EMBL/GenBank/DDBJ databases">
        <title>The Genome Sequence of Actinobaculum massiliae ACS-171-V-COL2.</title>
        <authorList>
            <consortium name="The Broad Institute Genome Sequencing Platform"/>
            <person name="Earl A."/>
            <person name="Ward D."/>
            <person name="Feldgarden M."/>
            <person name="Gevers D."/>
            <person name="Saerens B."/>
            <person name="Vaneechoutte M."/>
            <person name="Walker B."/>
            <person name="Young S.K."/>
            <person name="Zeng Q."/>
            <person name="Gargeya S."/>
            <person name="Fitzgerald M."/>
            <person name="Haas B."/>
            <person name="Abouelleil A."/>
            <person name="Alvarado L."/>
            <person name="Arachchi H.M."/>
            <person name="Berlin A."/>
            <person name="Chapman S.B."/>
            <person name="Goldberg J."/>
            <person name="Griggs A."/>
            <person name="Gujja S."/>
            <person name="Hansen M."/>
            <person name="Howarth C."/>
            <person name="Imamovic A."/>
            <person name="Larimer J."/>
            <person name="McCowen C."/>
            <person name="Montmayeur A."/>
            <person name="Murphy C."/>
            <person name="Neiman D."/>
            <person name="Pearson M."/>
            <person name="Priest M."/>
            <person name="Roberts A."/>
            <person name="Saif S."/>
            <person name="Shea T."/>
            <person name="Sisk P."/>
            <person name="Sykes S."/>
            <person name="Wortman J."/>
            <person name="Nusbaum C."/>
            <person name="Birren B."/>
        </authorList>
    </citation>
    <scope>NUCLEOTIDE SEQUENCE [LARGE SCALE GENOMIC DNA]</scope>
    <source>
        <strain evidence="9">ACS-171-V-Col2</strain>
    </source>
</reference>
<dbReference type="Pfam" id="PF00482">
    <property type="entry name" value="T2SSF"/>
    <property type="match status" value="1"/>
</dbReference>
<evidence type="ECO:0000256" key="5">
    <source>
        <dbReference type="ARBA" id="ARBA00023136"/>
    </source>
</evidence>
<accession>K9F0F1</accession>
<feature type="domain" description="Type II secretion system protein GspF" evidence="7">
    <location>
        <begin position="106"/>
        <end position="232"/>
    </location>
</feature>
<name>K9F0F1_9ACTO</name>
<dbReference type="EMBL" id="AGWL01000007">
    <property type="protein sequence ID" value="EKU94940.1"/>
    <property type="molecule type" value="Genomic_DNA"/>
</dbReference>
<feature type="transmembrane region" description="Helical" evidence="6">
    <location>
        <begin position="245"/>
        <end position="265"/>
    </location>
</feature>
<evidence type="ECO:0000256" key="6">
    <source>
        <dbReference type="SAM" id="Phobius"/>
    </source>
</evidence>
<organism evidence="8 9">
    <name type="scientific">Actinobaculum massiliense ACS-171-V-Col2</name>
    <dbReference type="NCBI Taxonomy" id="883066"/>
    <lineage>
        <taxon>Bacteria</taxon>
        <taxon>Bacillati</taxon>
        <taxon>Actinomycetota</taxon>
        <taxon>Actinomycetes</taxon>
        <taxon>Actinomycetales</taxon>
        <taxon>Actinomycetaceae</taxon>
        <taxon>Actinobaculum</taxon>
    </lineage>
</organism>
<feature type="transmembrane region" description="Helical" evidence="6">
    <location>
        <begin position="6"/>
        <end position="24"/>
    </location>
</feature>
<feature type="transmembrane region" description="Helical" evidence="6">
    <location>
        <begin position="69"/>
        <end position="86"/>
    </location>
</feature>
<dbReference type="HOGENOM" id="CLU_064032_0_0_11"/>
<dbReference type="eggNOG" id="COG4965">
    <property type="taxonomic scope" value="Bacteria"/>
</dbReference>
<feature type="transmembrane region" description="Helical" evidence="6">
    <location>
        <begin position="212"/>
        <end position="233"/>
    </location>
</feature>
<keyword evidence="4 6" id="KW-1133">Transmembrane helix</keyword>
<dbReference type="InterPro" id="IPR018076">
    <property type="entry name" value="T2SS_GspF_dom"/>
</dbReference>
<keyword evidence="2" id="KW-1003">Cell membrane</keyword>
<keyword evidence="9" id="KW-1185">Reference proteome</keyword>
<evidence type="ECO:0000256" key="3">
    <source>
        <dbReference type="ARBA" id="ARBA00022692"/>
    </source>
</evidence>
<dbReference type="GO" id="GO:0005886">
    <property type="term" value="C:plasma membrane"/>
    <property type="evidence" value="ECO:0007669"/>
    <property type="project" value="UniProtKB-SubCell"/>
</dbReference>
<evidence type="ECO:0000256" key="1">
    <source>
        <dbReference type="ARBA" id="ARBA00004651"/>
    </source>
</evidence>
<keyword evidence="5 6" id="KW-0472">Membrane</keyword>
<comment type="caution">
    <text evidence="8">The sequence shown here is derived from an EMBL/GenBank/DDBJ whole genome shotgun (WGS) entry which is preliminary data.</text>
</comment>
<protein>
    <recommendedName>
        <fullName evidence="7">Type II secretion system protein GspF domain-containing protein</fullName>
    </recommendedName>
</protein>
<gene>
    <name evidence="8" type="ORF">HMPREF9233_01394</name>
</gene>